<keyword evidence="10 11" id="KW-0464">Manganese</keyword>
<feature type="binding site" evidence="12">
    <location>
        <position position="96"/>
    </location>
    <ligand>
        <name>Mn(2+)</name>
        <dbReference type="ChEBI" id="CHEBI:29035"/>
    </ligand>
</feature>
<evidence type="ECO:0000256" key="8">
    <source>
        <dbReference type="ARBA" id="ARBA00022729"/>
    </source>
</evidence>
<feature type="binding site" evidence="11">
    <location>
        <position position="93"/>
    </location>
    <ligand>
        <name>oxalate</name>
        <dbReference type="ChEBI" id="CHEBI:30623"/>
    </ligand>
</feature>
<feature type="binding site" evidence="11">
    <location>
        <position position="98"/>
    </location>
    <ligand>
        <name>oxalate</name>
        <dbReference type="ChEBI" id="CHEBI:30623"/>
    </ligand>
</feature>
<feature type="domain" description="Cupin type-1" evidence="14">
    <location>
        <begin position="48"/>
        <end position="194"/>
    </location>
</feature>
<comment type="subcellular location">
    <subcellularLocation>
        <location evidence="2 13">Secreted</location>
        <location evidence="2 13">Extracellular space</location>
        <location evidence="2 13">Apoplast</location>
    </subcellularLocation>
</comment>
<evidence type="ECO:0000313" key="15">
    <source>
        <dbReference type="EMBL" id="ERN13027.1"/>
    </source>
</evidence>
<dbReference type="EMBL" id="KI392591">
    <property type="protein sequence ID" value="ERN13027.1"/>
    <property type="molecule type" value="Genomic_DNA"/>
</dbReference>
<keyword evidence="8 13" id="KW-0732">Signal</keyword>
<feature type="chain" id="PRO_5019612840" description="Germin-like protein" evidence="13">
    <location>
        <begin position="26"/>
        <end position="205"/>
    </location>
</feature>
<reference evidence="16" key="1">
    <citation type="journal article" date="2013" name="Science">
        <title>The Amborella genome and the evolution of flowering plants.</title>
        <authorList>
            <consortium name="Amborella Genome Project"/>
        </authorList>
    </citation>
    <scope>NUCLEOTIDE SEQUENCE [LARGE SCALE GENOMIC DNA]</scope>
</reference>
<dbReference type="FunFam" id="2.60.120.10:FF:000098">
    <property type="entry name" value="Germin-like protein 9-3"/>
    <property type="match status" value="1"/>
</dbReference>
<dbReference type="AlphaFoldDB" id="W1PSL4"/>
<proteinExistence type="inferred from homology"/>
<dbReference type="InterPro" id="IPR014710">
    <property type="entry name" value="RmlC-like_jellyroll"/>
</dbReference>
<evidence type="ECO:0000256" key="5">
    <source>
        <dbReference type="ARBA" id="ARBA00022523"/>
    </source>
</evidence>
<gene>
    <name evidence="15" type="ORF">AMTR_s00040p00103850</name>
</gene>
<accession>W1PSL4</accession>
<dbReference type="HOGENOM" id="CLU_015790_0_3_1"/>
<keyword evidence="5 13" id="KW-0052">Apoplast</keyword>
<keyword evidence="9" id="KW-0325">Glycoprotein</keyword>
<protein>
    <recommendedName>
        <fullName evidence="13">Germin-like protein</fullName>
    </recommendedName>
</protein>
<dbReference type="SUPFAM" id="SSF51182">
    <property type="entry name" value="RmlC-like cupins"/>
    <property type="match status" value="1"/>
</dbReference>
<dbReference type="SMART" id="SM00835">
    <property type="entry name" value="Cupin_1"/>
    <property type="match status" value="1"/>
</dbReference>
<dbReference type="InterPro" id="IPR011051">
    <property type="entry name" value="RmlC_Cupin_sf"/>
</dbReference>
<evidence type="ECO:0000256" key="9">
    <source>
        <dbReference type="ARBA" id="ARBA00023180"/>
    </source>
</evidence>
<dbReference type="InterPro" id="IPR006045">
    <property type="entry name" value="Cupin_1"/>
</dbReference>
<keyword evidence="6 13" id="KW-0964">Secreted</keyword>
<dbReference type="Pfam" id="PF00190">
    <property type="entry name" value="Cupin_1"/>
    <property type="match status" value="1"/>
</dbReference>
<dbReference type="InterPro" id="IPR001929">
    <property type="entry name" value="Germin"/>
</dbReference>
<dbReference type="OMA" id="TICKRSV"/>
<dbReference type="OrthoDB" id="1546383at2759"/>
<dbReference type="GO" id="GO:0030145">
    <property type="term" value="F:manganese ion binding"/>
    <property type="evidence" value="ECO:0007669"/>
    <property type="project" value="UniProtKB-UniRule"/>
</dbReference>
<sequence>MASSTIMYALCMAMAWTCTLMVAKAGDPDILTDFILPKNLTSANPNFFTFTGMRNLEFTRTFKVTKASKAEFPALEGQSVSYAVLQYPAGSINPVHTHPRSSELLLVFRGSLEVGFVDTTGKLYSKTLQRGDMFVFPKGLVHYQYNANDQHAVAVSAFGSASAGTVSVPSTLFASRISDDVLAKSFKTNVATVKKLKAGLTPPKA</sequence>
<evidence type="ECO:0000256" key="13">
    <source>
        <dbReference type="RuleBase" id="RU366015"/>
    </source>
</evidence>
<keyword evidence="7 11" id="KW-0479">Metal-binding</keyword>
<dbReference type="PANTHER" id="PTHR31238">
    <property type="entry name" value="GERMIN-LIKE PROTEIN SUBFAMILY 3 MEMBER 3"/>
    <property type="match status" value="1"/>
</dbReference>
<name>W1PSL4_AMBTC</name>
<feature type="signal peptide" evidence="13">
    <location>
        <begin position="1"/>
        <end position="25"/>
    </location>
</feature>
<organism evidence="15 16">
    <name type="scientific">Amborella trichopoda</name>
    <dbReference type="NCBI Taxonomy" id="13333"/>
    <lineage>
        <taxon>Eukaryota</taxon>
        <taxon>Viridiplantae</taxon>
        <taxon>Streptophyta</taxon>
        <taxon>Embryophyta</taxon>
        <taxon>Tracheophyta</taxon>
        <taxon>Spermatophyta</taxon>
        <taxon>Magnoliopsida</taxon>
        <taxon>Amborellales</taxon>
        <taxon>Amborellaceae</taxon>
        <taxon>Amborella</taxon>
    </lineage>
</organism>
<keyword evidence="16" id="KW-1185">Reference proteome</keyword>
<dbReference type="Proteomes" id="UP000017836">
    <property type="component" value="Unassembled WGS sequence"/>
</dbReference>
<evidence type="ECO:0000256" key="12">
    <source>
        <dbReference type="PIRSR" id="PIRSR601929-2"/>
    </source>
</evidence>
<evidence type="ECO:0000256" key="1">
    <source>
        <dbReference type="ARBA" id="ARBA00003629"/>
    </source>
</evidence>
<evidence type="ECO:0000256" key="7">
    <source>
        <dbReference type="ARBA" id="ARBA00022723"/>
    </source>
</evidence>
<evidence type="ECO:0000259" key="14">
    <source>
        <dbReference type="SMART" id="SM00835"/>
    </source>
</evidence>
<evidence type="ECO:0000256" key="2">
    <source>
        <dbReference type="ARBA" id="ARBA00004271"/>
    </source>
</evidence>
<evidence type="ECO:0000313" key="16">
    <source>
        <dbReference type="Proteomes" id="UP000017836"/>
    </source>
</evidence>
<evidence type="ECO:0000256" key="10">
    <source>
        <dbReference type="ARBA" id="ARBA00023211"/>
    </source>
</evidence>
<evidence type="ECO:0000256" key="3">
    <source>
        <dbReference type="ARBA" id="ARBA00007456"/>
    </source>
</evidence>
<dbReference type="GO" id="GO:0048046">
    <property type="term" value="C:apoplast"/>
    <property type="evidence" value="ECO:0007669"/>
    <property type="project" value="UniProtKB-SubCell"/>
</dbReference>
<comment type="similarity">
    <text evidence="3 13">Belongs to the germin family.</text>
</comment>
<dbReference type="Gramene" id="ERN13027">
    <property type="protein sequence ID" value="ERN13027"/>
    <property type="gene ID" value="AMTR_s00040p00103850"/>
</dbReference>
<dbReference type="CDD" id="cd02241">
    <property type="entry name" value="cupin_OxOx"/>
    <property type="match status" value="1"/>
</dbReference>
<feature type="binding site" evidence="12">
    <location>
        <position position="142"/>
    </location>
    <ligand>
        <name>Mn(2+)</name>
        <dbReference type="ChEBI" id="CHEBI:29035"/>
    </ligand>
</feature>
<feature type="binding site" evidence="12">
    <location>
        <position position="98"/>
    </location>
    <ligand>
        <name>Mn(2+)</name>
        <dbReference type="ChEBI" id="CHEBI:29035"/>
    </ligand>
</feature>
<dbReference type="PRINTS" id="PR00325">
    <property type="entry name" value="GERMIN"/>
</dbReference>
<dbReference type="Gene3D" id="2.60.120.10">
    <property type="entry name" value="Jelly Rolls"/>
    <property type="match status" value="1"/>
</dbReference>
<evidence type="ECO:0000256" key="6">
    <source>
        <dbReference type="ARBA" id="ARBA00022525"/>
    </source>
</evidence>
<dbReference type="eggNOG" id="ENOG502QWM1">
    <property type="taxonomic scope" value="Eukaryota"/>
</dbReference>
<evidence type="ECO:0000256" key="11">
    <source>
        <dbReference type="PIRSR" id="PIRSR601929-1"/>
    </source>
</evidence>
<comment type="function">
    <text evidence="1">May play a role in plant defense. Probably has no oxalate oxidase activity even if the active site is conserved.</text>
</comment>
<evidence type="ECO:0000256" key="4">
    <source>
        <dbReference type="ARBA" id="ARBA00011268"/>
    </source>
</evidence>
<feature type="binding site" evidence="12">
    <location>
        <position position="103"/>
    </location>
    <ligand>
        <name>Mn(2+)</name>
        <dbReference type="ChEBI" id="CHEBI:29035"/>
    </ligand>
</feature>
<comment type="subunit">
    <text evidence="4">Oligomer (believed to be a pentamer but probably hexamer).</text>
</comment>
<feature type="binding site" evidence="11">
    <location>
        <position position="103"/>
    </location>
    <ligand>
        <name>oxalate</name>
        <dbReference type="ChEBI" id="CHEBI:30623"/>
    </ligand>
</feature>